<dbReference type="Gene3D" id="1.10.530.10">
    <property type="match status" value="1"/>
</dbReference>
<accession>A0A239WME9</accession>
<feature type="domain" description="Transglycosylase SLT" evidence="3">
    <location>
        <begin position="63"/>
        <end position="158"/>
    </location>
</feature>
<dbReference type="KEGG" id="ctak:4412677_00356"/>
<name>A0A239WME9_9FLAO</name>
<dbReference type="InterPro" id="IPR008258">
    <property type="entry name" value="Transglycosylase_SLT_dom_1"/>
</dbReference>
<keyword evidence="4" id="KW-0456">Lyase</keyword>
<dbReference type="PANTHER" id="PTHR37423">
    <property type="entry name" value="SOLUBLE LYTIC MUREIN TRANSGLYCOSYLASE-RELATED"/>
    <property type="match status" value="1"/>
</dbReference>
<dbReference type="EMBL" id="LT906465">
    <property type="protein sequence ID" value="SNV34784.1"/>
    <property type="molecule type" value="Genomic_DNA"/>
</dbReference>
<organism evidence="4 5">
    <name type="scientific">Chryseobacterium taklimakanense</name>
    <dbReference type="NCBI Taxonomy" id="536441"/>
    <lineage>
        <taxon>Bacteria</taxon>
        <taxon>Pseudomonadati</taxon>
        <taxon>Bacteroidota</taxon>
        <taxon>Flavobacteriia</taxon>
        <taxon>Flavobacteriales</taxon>
        <taxon>Weeksellaceae</taxon>
        <taxon>Chryseobacterium group</taxon>
        <taxon>Chryseobacterium</taxon>
    </lineage>
</organism>
<dbReference type="AlphaFoldDB" id="A0A239WME9"/>
<dbReference type="Proteomes" id="UP000215196">
    <property type="component" value="Chromosome 1"/>
</dbReference>
<evidence type="ECO:0000313" key="5">
    <source>
        <dbReference type="Proteomes" id="UP000215196"/>
    </source>
</evidence>
<dbReference type="GO" id="GO:0016829">
    <property type="term" value="F:lyase activity"/>
    <property type="evidence" value="ECO:0007669"/>
    <property type="project" value="UniProtKB-KW"/>
</dbReference>
<keyword evidence="5" id="KW-1185">Reference proteome</keyword>
<proteinExistence type="inferred from homology"/>
<protein>
    <submittedName>
        <fullName evidence="4">Membrane-bound lytic murein transglycosylase D</fullName>
        <ecNumber evidence="4">4.2.2.-</ecNumber>
    </submittedName>
</protein>
<feature type="signal peptide" evidence="2">
    <location>
        <begin position="1"/>
        <end position="23"/>
    </location>
</feature>
<evidence type="ECO:0000313" key="4">
    <source>
        <dbReference type="EMBL" id="SNV34784.1"/>
    </source>
</evidence>
<dbReference type="PANTHER" id="PTHR37423:SF2">
    <property type="entry name" value="MEMBRANE-BOUND LYTIC MUREIN TRANSGLYCOSYLASE C"/>
    <property type="match status" value="1"/>
</dbReference>
<dbReference type="RefSeq" id="WP_095069828.1">
    <property type="nucleotide sequence ID" value="NZ_LT906465.1"/>
</dbReference>
<dbReference type="SUPFAM" id="SSF53955">
    <property type="entry name" value="Lysozyme-like"/>
    <property type="match status" value="1"/>
</dbReference>
<evidence type="ECO:0000259" key="3">
    <source>
        <dbReference type="Pfam" id="PF01464"/>
    </source>
</evidence>
<sequence length="296" mass="33241">MKTKKLKYIITLFYLLISLIAAAQDLTATDTSESTIRRYQNIIKNNRQLVKFVEYTFASRGIPKHMRNLAIIESGLDHQIVSHAGAKGMWQFMVEHASQYGLSDEERSDIYKSTKTAAVSLINLYNKYGSWITVVAAYNCGEGNIKKAMDRAGSKQYTAFAPYLPLETQNHVKKFLNACYATNELNQVLGNHYKMQTQAMISGAAPKKSITYAHAPTKKFKKSSGKGLSETTINAAYKLNIIAKFISVSPEKILAWNPGIEKKLAEKGESIFYLPDDKMVEFQLNQNKILTSSLNN</sequence>
<evidence type="ECO:0000256" key="1">
    <source>
        <dbReference type="ARBA" id="ARBA00007734"/>
    </source>
</evidence>
<dbReference type="Pfam" id="PF01464">
    <property type="entry name" value="SLT"/>
    <property type="match status" value="1"/>
</dbReference>
<reference evidence="4 5" key="1">
    <citation type="submission" date="2017-06" db="EMBL/GenBank/DDBJ databases">
        <authorList>
            <consortium name="Pathogen Informatics"/>
        </authorList>
    </citation>
    <scope>NUCLEOTIDE SEQUENCE [LARGE SCALE GENOMIC DNA]</scope>
    <source>
        <strain evidence="4 5">NCTC13490</strain>
    </source>
</reference>
<dbReference type="CDD" id="cd16894">
    <property type="entry name" value="MltD-like"/>
    <property type="match status" value="1"/>
</dbReference>
<gene>
    <name evidence="4" type="primary">mltD</name>
    <name evidence="4" type="ORF">SAMEA4412677_00356</name>
</gene>
<dbReference type="InterPro" id="IPR023346">
    <property type="entry name" value="Lysozyme-like_dom_sf"/>
</dbReference>
<feature type="chain" id="PRO_5013235418" evidence="2">
    <location>
        <begin position="24"/>
        <end position="296"/>
    </location>
</feature>
<dbReference type="EC" id="4.2.2.-" evidence="4"/>
<keyword evidence="2" id="KW-0732">Signal</keyword>
<evidence type="ECO:0000256" key="2">
    <source>
        <dbReference type="SAM" id="SignalP"/>
    </source>
</evidence>
<comment type="similarity">
    <text evidence="1">Belongs to the transglycosylase Slt family.</text>
</comment>